<sequence>MDSEPDIIHPSPQLGDKSDIQRELTAGLLEALPHVLVHYDVQRRATVEFGWPVIIHNALKPQKWAEHAIWHRFQFPCCLCPSKGWIGNDLYTESKVEVAPSGMYAGKWIATCARNRCTYVVCLDDFVGRLSVALKSYPLRGQSYSTLTTRWTASSLPRNVHFGILLPRKNQQGNHMRRLAQMRGSSADATLSMSKLDARFRPGLTPSEFYETFTQCACELIMTRYNVVELTDDSSDSGTPGDPM</sequence>
<dbReference type="OrthoDB" id="3048394at2759"/>
<gene>
    <name evidence="1" type="ORF">FIBSPDRAFT_906281</name>
</gene>
<reference evidence="1 2" key="1">
    <citation type="journal article" date="2016" name="Mol. Biol. Evol.">
        <title>Comparative Genomics of Early-Diverging Mushroom-Forming Fungi Provides Insights into the Origins of Lignocellulose Decay Capabilities.</title>
        <authorList>
            <person name="Nagy L.G."/>
            <person name="Riley R."/>
            <person name="Tritt A."/>
            <person name="Adam C."/>
            <person name="Daum C."/>
            <person name="Floudas D."/>
            <person name="Sun H."/>
            <person name="Yadav J.S."/>
            <person name="Pangilinan J."/>
            <person name="Larsson K.H."/>
            <person name="Matsuura K."/>
            <person name="Barry K."/>
            <person name="Labutti K."/>
            <person name="Kuo R."/>
            <person name="Ohm R.A."/>
            <person name="Bhattacharya S.S."/>
            <person name="Shirouzu T."/>
            <person name="Yoshinaga Y."/>
            <person name="Martin F.M."/>
            <person name="Grigoriev I.V."/>
            <person name="Hibbett D.S."/>
        </authorList>
    </citation>
    <scope>NUCLEOTIDE SEQUENCE [LARGE SCALE GENOMIC DNA]</scope>
    <source>
        <strain evidence="1 2">CBS 109695</strain>
    </source>
</reference>
<keyword evidence="2" id="KW-1185">Reference proteome</keyword>
<evidence type="ECO:0000313" key="2">
    <source>
        <dbReference type="Proteomes" id="UP000076532"/>
    </source>
</evidence>
<dbReference type="Proteomes" id="UP000076532">
    <property type="component" value="Unassembled WGS sequence"/>
</dbReference>
<name>A0A167SJ84_9AGAM</name>
<organism evidence="1 2">
    <name type="scientific">Athelia psychrophila</name>
    <dbReference type="NCBI Taxonomy" id="1759441"/>
    <lineage>
        <taxon>Eukaryota</taxon>
        <taxon>Fungi</taxon>
        <taxon>Dikarya</taxon>
        <taxon>Basidiomycota</taxon>
        <taxon>Agaricomycotina</taxon>
        <taxon>Agaricomycetes</taxon>
        <taxon>Agaricomycetidae</taxon>
        <taxon>Atheliales</taxon>
        <taxon>Atheliaceae</taxon>
        <taxon>Athelia</taxon>
    </lineage>
</organism>
<evidence type="ECO:0000313" key="1">
    <source>
        <dbReference type="EMBL" id="KZP01973.1"/>
    </source>
</evidence>
<dbReference type="EMBL" id="KV419269">
    <property type="protein sequence ID" value="KZP01973.1"/>
    <property type="molecule type" value="Genomic_DNA"/>
</dbReference>
<accession>A0A167SJ84</accession>
<proteinExistence type="predicted"/>
<protein>
    <submittedName>
        <fullName evidence="1">Uncharacterized protein</fullName>
    </submittedName>
</protein>
<dbReference type="AlphaFoldDB" id="A0A167SJ84"/>